<name>A0A841L075_9FIRM</name>
<proteinExistence type="predicted"/>
<protein>
    <submittedName>
        <fullName evidence="1">Uncharacterized protein</fullName>
    </submittedName>
</protein>
<accession>A0A841L075</accession>
<evidence type="ECO:0000313" key="1">
    <source>
        <dbReference type="EMBL" id="MBB6216562.1"/>
    </source>
</evidence>
<reference evidence="1 2" key="1">
    <citation type="submission" date="2020-08" db="EMBL/GenBank/DDBJ databases">
        <title>Genomic Encyclopedia of Type Strains, Phase IV (KMG-IV): sequencing the most valuable type-strain genomes for metagenomic binning, comparative biology and taxonomic classification.</title>
        <authorList>
            <person name="Goeker M."/>
        </authorList>
    </citation>
    <scope>NUCLEOTIDE SEQUENCE [LARGE SCALE GENOMIC DNA]</scope>
    <source>
        <strain evidence="1 2">DSM 103526</strain>
    </source>
</reference>
<comment type="caution">
    <text evidence="1">The sequence shown here is derived from an EMBL/GenBank/DDBJ whole genome shotgun (WGS) entry which is preliminary data.</text>
</comment>
<gene>
    <name evidence="1" type="ORF">HNQ80_002664</name>
</gene>
<dbReference type="AlphaFoldDB" id="A0A841L075"/>
<dbReference type="EMBL" id="JACHEN010000015">
    <property type="protein sequence ID" value="MBB6216562.1"/>
    <property type="molecule type" value="Genomic_DNA"/>
</dbReference>
<sequence>MIATEKLENIITKCHIIKSFYPLPESTLGYYYDDGDYHCILINESIKHDERLCFVPHAQGFMLAARMNLEGYVNVPFTLDIVTISSSMGCRNTSNIFLF</sequence>
<keyword evidence="2" id="KW-1185">Reference proteome</keyword>
<dbReference type="Proteomes" id="UP000579281">
    <property type="component" value="Unassembled WGS sequence"/>
</dbReference>
<organism evidence="1 2">
    <name type="scientific">Anaerosolibacter carboniphilus</name>
    <dbReference type="NCBI Taxonomy" id="1417629"/>
    <lineage>
        <taxon>Bacteria</taxon>
        <taxon>Bacillati</taxon>
        <taxon>Bacillota</taxon>
        <taxon>Clostridia</taxon>
        <taxon>Peptostreptococcales</taxon>
        <taxon>Thermotaleaceae</taxon>
        <taxon>Anaerosolibacter</taxon>
    </lineage>
</organism>
<evidence type="ECO:0000313" key="2">
    <source>
        <dbReference type="Proteomes" id="UP000579281"/>
    </source>
</evidence>